<accession>A0AAD7TIK4</accession>
<dbReference type="EMBL" id="JAPEVG010000751">
    <property type="protein sequence ID" value="KAJ8455598.1"/>
    <property type="molecule type" value="Genomic_DNA"/>
</dbReference>
<feature type="compositionally biased region" description="Polar residues" evidence="1">
    <location>
        <begin position="107"/>
        <end position="116"/>
    </location>
</feature>
<organism evidence="2 3">
    <name type="scientific">Trametes cubensis</name>
    <dbReference type="NCBI Taxonomy" id="1111947"/>
    <lineage>
        <taxon>Eukaryota</taxon>
        <taxon>Fungi</taxon>
        <taxon>Dikarya</taxon>
        <taxon>Basidiomycota</taxon>
        <taxon>Agaricomycotina</taxon>
        <taxon>Agaricomycetes</taxon>
        <taxon>Polyporales</taxon>
        <taxon>Polyporaceae</taxon>
        <taxon>Trametes</taxon>
    </lineage>
</organism>
<dbReference type="GO" id="GO:0005778">
    <property type="term" value="C:peroxisomal membrane"/>
    <property type="evidence" value="ECO:0007669"/>
    <property type="project" value="InterPro"/>
</dbReference>
<feature type="region of interest" description="Disordered" evidence="1">
    <location>
        <begin position="97"/>
        <end position="140"/>
    </location>
</feature>
<dbReference type="Pfam" id="PF04882">
    <property type="entry name" value="Peroxin-3"/>
    <property type="match status" value="1"/>
</dbReference>
<sequence length="603" mass="67218">MFNALGSYFSERRRGLSKAAGYVGGAYFIGRYVSARLEDVRNTILQERAARDNLRRRFDQNQQDISFTVMALLPTLGAHILQDMDVEGVTQELQSYSKASKERLETQAPSAPSETSSVDHSRAPDIDIRSDNGSVSVISSNDGVTTDLSASSASWVSSMQSSQVSQASLEPAGNNNTTSTSPKSSEGADLSDSILTTSSMSSSVVPGPSHSSASPNAHLESLSPATRSKAELWREVKMLTFTRTLTVIYSITLLSLFTHIQLSILGRTKYIQSLIQQERDERIRDQLEYSTSVYSLFWGDRSLEDIDTDILEESETVSEETERKFLTLSWWILHVGWKDVGERVRRGVEEVFEGVSLKTKLNAAELHRLINDVRRRVEYEVTFEGKERRINFLSTLLPPTAETLQHVLTQGGIPPWLATANDPKFNAFLDETRTHLTSGSFDRVLEVCLDQAMEVLFQGVEKNVFGSHNEQGDPMMGQEPRERLAAMLPGLARWCHLALEGLPNELVDALADVREVSAFSAIIYTSYEDRFRQDTCEPFVTVSVLLIGPTPTAVITAPFSRNLQSLTLSLSRTVERRFYALCVRTPISHRCCAFSRVDLFTGV</sequence>
<proteinExistence type="predicted"/>
<gene>
    <name evidence="2" type="ORF">ONZ51_g12385</name>
</gene>
<dbReference type="GO" id="GO:0030674">
    <property type="term" value="F:protein-macromolecule adaptor activity"/>
    <property type="evidence" value="ECO:0007669"/>
    <property type="project" value="TreeGrafter"/>
</dbReference>
<dbReference type="Proteomes" id="UP001215151">
    <property type="component" value="Unassembled WGS sequence"/>
</dbReference>
<feature type="compositionally biased region" description="Polar residues" evidence="1">
    <location>
        <begin position="131"/>
        <end position="140"/>
    </location>
</feature>
<feature type="compositionally biased region" description="Basic and acidic residues" evidence="1">
    <location>
        <begin position="117"/>
        <end position="130"/>
    </location>
</feature>
<reference evidence="2" key="1">
    <citation type="submission" date="2022-11" db="EMBL/GenBank/DDBJ databases">
        <title>Genome Sequence of Cubamyces cubensis.</title>
        <authorList>
            <person name="Buettner E."/>
        </authorList>
    </citation>
    <scope>NUCLEOTIDE SEQUENCE</scope>
    <source>
        <strain evidence="2">MPL-01</strain>
    </source>
</reference>
<dbReference type="AlphaFoldDB" id="A0AAD7TIK4"/>
<dbReference type="GO" id="GO:0045046">
    <property type="term" value="P:protein import into peroxisome membrane"/>
    <property type="evidence" value="ECO:0007669"/>
    <property type="project" value="TreeGrafter"/>
</dbReference>
<protein>
    <recommendedName>
        <fullName evidence="4">Peroxisomal biogenesis factor 3</fullName>
    </recommendedName>
</protein>
<comment type="caution">
    <text evidence="2">The sequence shown here is derived from an EMBL/GenBank/DDBJ whole genome shotgun (WGS) entry which is preliminary data.</text>
</comment>
<feature type="compositionally biased region" description="Low complexity" evidence="1">
    <location>
        <begin position="162"/>
        <end position="214"/>
    </location>
</feature>
<feature type="region of interest" description="Disordered" evidence="1">
    <location>
        <begin position="162"/>
        <end position="224"/>
    </location>
</feature>
<dbReference type="InterPro" id="IPR006966">
    <property type="entry name" value="Peroxin-3"/>
</dbReference>
<name>A0AAD7TIK4_9APHY</name>
<dbReference type="PANTHER" id="PTHR28080:SF1">
    <property type="entry name" value="PEROXISOMAL BIOGENESIS FACTOR 3"/>
    <property type="match status" value="1"/>
</dbReference>
<keyword evidence="3" id="KW-1185">Reference proteome</keyword>
<evidence type="ECO:0000313" key="2">
    <source>
        <dbReference type="EMBL" id="KAJ8455598.1"/>
    </source>
</evidence>
<evidence type="ECO:0000313" key="3">
    <source>
        <dbReference type="Proteomes" id="UP001215151"/>
    </source>
</evidence>
<evidence type="ECO:0008006" key="4">
    <source>
        <dbReference type="Google" id="ProtNLM"/>
    </source>
</evidence>
<evidence type="ECO:0000256" key="1">
    <source>
        <dbReference type="SAM" id="MobiDB-lite"/>
    </source>
</evidence>
<dbReference type="PANTHER" id="PTHR28080">
    <property type="entry name" value="PEROXISOMAL BIOGENESIS FACTOR 3"/>
    <property type="match status" value="1"/>
</dbReference>